<dbReference type="Gene3D" id="2.40.128.20">
    <property type="match status" value="1"/>
</dbReference>
<keyword evidence="2 3" id="KW-0449">Lipoprotein</keyword>
<dbReference type="RefSeq" id="WP_109705734.1">
    <property type="nucleotide sequence ID" value="NZ_QGDB01000002.1"/>
</dbReference>
<evidence type="ECO:0000259" key="4">
    <source>
        <dbReference type="Pfam" id="PF08212"/>
    </source>
</evidence>
<evidence type="ECO:0000313" key="5">
    <source>
        <dbReference type="EMBL" id="PWL18840.1"/>
    </source>
</evidence>
<protein>
    <recommendedName>
        <fullName evidence="2">Outer membrane lipoprotein Blc</fullName>
    </recommendedName>
</protein>
<dbReference type="Pfam" id="PF08212">
    <property type="entry name" value="Lipocalin_2"/>
    <property type="match status" value="1"/>
</dbReference>
<dbReference type="InterPro" id="IPR002446">
    <property type="entry name" value="Lipocalin_bac"/>
</dbReference>
<keyword evidence="2" id="KW-0446">Lipid-binding</keyword>
<keyword evidence="2" id="KW-0732">Signal</keyword>
<dbReference type="InterPro" id="IPR012674">
    <property type="entry name" value="Calycin"/>
</dbReference>
<dbReference type="Proteomes" id="UP000245865">
    <property type="component" value="Unassembled WGS sequence"/>
</dbReference>
<comment type="subunit">
    <text evidence="2">Homodimer.</text>
</comment>
<dbReference type="InterPro" id="IPR022272">
    <property type="entry name" value="Lipocalin_CS"/>
</dbReference>
<keyword evidence="6" id="KW-1185">Reference proteome</keyword>
<keyword evidence="3" id="KW-0564">Palmitate</keyword>
<dbReference type="AlphaFoldDB" id="A0A316JUJ7"/>
<dbReference type="PANTHER" id="PTHR10612">
    <property type="entry name" value="APOLIPOPROTEIN D"/>
    <property type="match status" value="1"/>
</dbReference>
<evidence type="ECO:0000313" key="6">
    <source>
        <dbReference type="Proteomes" id="UP000245865"/>
    </source>
</evidence>
<comment type="subcellular location">
    <subcellularLocation>
        <location evidence="2">Cell outer membrane</location>
    </subcellularLocation>
</comment>
<feature type="signal peptide" evidence="2">
    <location>
        <begin position="1"/>
        <end position="17"/>
    </location>
</feature>
<dbReference type="InterPro" id="IPR000566">
    <property type="entry name" value="Lipocln_cytosolic_FA-bd_dom"/>
</dbReference>
<dbReference type="GO" id="GO:0009279">
    <property type="term" value="C:cell outer membrane"/>
    <property type="evidence" value="ECO:0007669"/>
    <property type="project" value="UniProtKB-SubCell"/>
</dbReference>
<dbReference type="GO" id="GO:0008289">
    <property type="term" value="F:lipid binding"/>
    <property type="evidence" value="ECO:0007669"/>
    <property type="project" value="UniProtKB-UniRule"/>
</dbReference>
<dbReference type="PROSITE" id="PS51257">
    <property type="entry name" value="PROKAR_LIPOPROTEIN"/>
    <property type="match status" value="1"/>
</dbReference>
<dbReference type="PRINTS" id="PR01171">
    <property type="entry name" value="BCTLIPOCALIN"/>
</dbReference>
<evidence type="ECO:0000256" key="1">
    <source>
        <dbReference type="ARBA" id="ARBA00006889"/>
    </source>
</evidence>
<name>A0A316JUJ7_9HYPH</name>
<evidence type="ECO:0000256" key="3">
    <source>
        <dbReference type="PIRSR" id="PIRSR036893-52"/>
    </source>
</evidence>
<feature type="domain" description="Lipocalin/cytosolic fatty-acid binding" evidence="4">
    <location>
        <begin position="35"/>
        <end position="175"/>
    </location>
</feature>
<dbReference type="OrthoDB" id="594739at2"/>
<dbReference type="EMBL" id="QGDB01000002">
    <property type="protein sequence ID" value="PWL18840.1"/>
    <property type="molecule type" value="Genomic_DNA"/>
</dbReference>
<dbReference type="GO" id="GO:0006950">
    <property type="term" value="P:response to stress"/>
    <property type="evidence" value="ECO:0007669"/>
    <property type="project" value="UniProtKB-ARBA"/>
</dbReference>
<keyword evidence="2" id="KW-0472">Membrane</keyword>
<keyword evidence="2" id="KW-0998">Cell outer membrane</keyword>
<organism evidence="5 6">
    <name type="scientific">Falsochrobactrum shanghaiense</name>
    <dbReference type="NCBI Taxonomy" id="2201899"/>
    <lineage>
        <taxon>Bacteria</taxon>
        <taxon>Pseudomonadati</taxon>
        <taxon>Pseudomonadota</taxon>
        <taxon>Alphaproteobacteria</taxon>
        <taxon>Hyphomicrobiales</taxon>
        <taxon>Brucellaceae</taxon>
        <taxon>Falsochrobactrum</taxon>
    </lineage>
</organism>
<dbReference type="CDD" id="cd19438">
    <property type="entry name" value="lipocalin_Blc-like"/>
    <property type="match status" value="1"/>
</dbReference>
<evidence type="ECO:0000256" key="2">
    <source>
        <dbReference type="PIRNR" id="PIRNR036893"/>
    </source>
</evidence>
<dbReference type="InterPro" id="IPR022271">
    <property type="entry name" value="Lipocalin_ApoD"/>
</dbReference>
<dbReference type="PROSITE" id="PS00213">
    <property type="entry name" value="LIPOCALIN"/>
    <property type="match status" value="1"/>
</dbReference>
<comment type="caution">
    <text evidence="5">The sequence shown here is derived from an EMBL/GenBank/DDBJ whole genome shotgun (WGS) entry which is preliminary data.</text>
</comment>
<comment type="similarity">
    <text evidence="1 2">Belongs to the calycin superfamily. Lipocalin family.</text>
</comment>
<accession>A0A316JUJ7</accession>
<feature type="lipid moiety-binding region" description="S-diacylglycerol cysteine" evidence="3">
    <location>
        <position position="19"/>
    </location>
</feature>
<dbReference type="PIRSF" id="PIRSF036893">
    <property type="entry name" value="Lipocalin_ApoD"/>
    <property type="match status" value="1"/>
</dbReference>
<dbReference type="SUPFAM" id="SSF50814">
    <property type="entry name" value="Lipocalins"/>
    <property type="match status" value="1"/>
</dbReference>
<reference evidence="5 6" key="1">
    <citation type="submission" date="2018-05" db="EMBL/GenBank/DDBJ databases">
        <title>Comparative genomic sequence analysis between strain HN4 and CCM 8460T (Falsochrobactrum ovis) will provide more evidence to prove that HN4 is a new species of Falsochrobactrum.</title>
        <authorList>
            <person name="Lyu W."/>
            <person name="Sun L."/>
            <person name="Yao L."/>
        </authorList>
    </citation>
    <scope>NUCLEOTIDE SEQUENCE [LARGE SCALE GENOMIC DNA]</scope>
    <source>
        <strain evidence="5 6">HN4</strain>
    </source>
</reference>
<comment type="function">
    <text evidence="2">Involved in the storage or transport of lipids necessary for membrane maintenance under stressful conditions. Displays a binding preference for lysophospholipids.</text>
</comment>
<feature type="chain" id="PRO_5016197042" description="Outer membrane lipoprotein Blc" evidence="2">
    <location>
        <begin position="18"/>
        <end position="177"/>
    </location>
</feature>
<gene>
    <name evidence="5" type="ORF">DKP76_07195</name>
</gene>
<dbReference type="PANTHER" id="PTHR10612:SF34">
    <property type="entry name" value="APOLIPOPROTEIN D"/>
    <property type="match status" value="1"/>
</dbReference>
<sequence length="177" mass="19717">MKKRSVLAFTLLAGALAACHTTNRSPQVQAVSGFDPDRYLGKWYELGRVENRFERGMTHTTAHYSMNTDGTIKVVNAGYDPQKGSFRSATGKAKFAGDSEVGALKVSFFGPFYGGYNVVALDRKYQWSIVAGDKPEKYFWVLSRQPTLTKEIKAKAISVARQLGVDPDSILWVEQKR</sequence>
<proteinExistence type="inferred from homology"/>
<dbReference type="InterPro" id="IPR047202">
    <property type="entry name" value="Lipocalin_Blc-like_dom"/>
</dbReference>